<dbReference type="OrthoDB" id="659599at2759"/>
<keyword evidence="1" id="KW-1133">Transmembrane helix</keyword>
<reference evidence="2 3" key="1">
    <citation type="submission" date="2019-06" db="EMBL/GenBank/DDBJ databases">
        <title>A chromosomal-level reference genome of Carpinus fangiana (Coryloideae, Betulaceae).</title>
        <authorList>
            <person name="Yang X."/>
            <person name="Wang Z."/>
            <person name="Zhang L."/>
            <person name="Hao G."/>
            <person name="Liu J."/>
            <person name="Yang Y."/>
        </authorList>
    </citation>
    <scope>NUCLEOTIDE SEQUENCE [LARGE SCALE GENOMIC DNA]</scope>
    <source>
        <strain evidence="2">Cfa_2016G</strain>
        <tissue evidence="2">Leaf</tissue>
    </source>
</reference>
<dbReference type="PANTHER" id="PTHR33625">
    <property type="entry name" value="OS08G0179900 PROTEIN"/>
    <property type="match status" value="1"/>
</dbReference>
<gene>
    <name evidence="2" type="ORF">FH972_020471</name>
</gene>
<proteinExistence type="predicted"/>
<protein>
    <submittedName>
        <fullName evidence="2">Uncharacterized protein</fullName>
    </submittedName>
</protein>
<dbReference type="EMBL" id="CM017328">
    <property type="protein sequence ID" value="KAE8125695.1"/>
    <property type="molecule type" value="Genomic_DNA"/>
</dbReference>
<keyword evidence="3" id="KW-1185">Reference proteome</keyword>
<dbReference type="Proteomes" id="UP000327013">
    <property type="component" value="Chromosome 8"/>
</dbReference>
<keyword evidence="1" id="KW-0812">Transmembrane</keyword>
<organism evidence="2 3">
    <name type="scientific">Carpinus fangiana</name>
    <dbReference type="NCBI Taxonomy" id="176857"/>
    <lineage>
        <taxon>Eukaryota</taxon>
        <taxon>Viridiplantae</taxon>
        <taxon>Streptophyta</taxon>
        <taxon>Embryophyta</taxon>
        <taxon>Tracheophyta</taxon>
        <taxon>Spermatophyta</taxon>
        <taxon>Magnoliopsida</taxon>
        <taxon>eudicotyledons</taxon>
        <taxon>Gunneridae</taxon>
        <taxon>Pentapetalae</taxon>
        <taxon>rosids</taxon>
        <taxon>fabids</taxon>
        <taxon>Fagales</taxon>
        <taxon>Betulaceae</taxon>
        <taxon>Carpinus</taxon>
    </lineage>
</organism>
<sequence>MGGGGAVRAAAKVTGIGVMNGGVRGVTAMPPAEQSVRNASSPVSAILSASSSEGVKAGFVEASAAHVSAVWDDWDFAEEELLMASEEPKPRIVFGGVPSIQEAKDATTELKDALEKVYLSPPNSTGFDDPFAADHVSGLSNPESRLIFEATPTTVTKPVHQAFKLFSGSTEVQSVVASIASDPNVWNAVMGNHVLKDFMQSQQRNAEIQEIEEIQEVEQIREIEELSESSQTGKSKNVSLLQSIKLTVVEMVSNASNYLQNIFGFSKAEDISSDDNGNTGEAFMEKTLGASLMGLAVMVVMVVVLKRI</sequence>
<evidence type="ECO:0000256" key="1">
    <source>
        <dbReference type="SAM" id="Phobius"/>
    </source>
</evidence>
<dbReference type="PANTHER" id="PTHR33625:SF4">
    <property type="entry name" value="OS08G0179900 PROTEIN"/>
    <property type="match status" value="1"/>
</dbReference>
<name>A0A5N6RTK6_9ROSI</name>
<evidence type="ECO:0000313" key="3">
    <source>
        <dbReference type="Proteomes" id="UP000327013"/>
    </source>
</evidence>
<accession>A0A5N6RTK6</accession>
<evidence type="ECO:0000313" key="2">
    <source>
        <dbReference type="EMBL" id="KAE8125695.1"/>
    </source>
</evidence>
<feature type="transmembrane region" description="Helical" evidence="1">
    <location>
        <begin position="288"/>
        <end position="305"/>
    </location>
</feature>
<dbReference type="AlphaFoldDB" id="A0A5N6RTK6"/>
<keyword evidence="1" id="KW-0472">Membrane</keyword>